<dbReference type="OrthoDB" id="90243at2759"/>
<accession>A0A8T1VY43</accession>
<dbReference type="Proteomes" id="UP000694044">
    <property type="component" value="Unassembled WGS sequence"/>
</dbReference>
<proteinExistence type="predicted"/>
<evidence type="ECO:0000313" key="1">
    <source>
        <dbReference type="EMBL" id="KAG7384810.1"/>
    </source>
</evidence>
<dbReference type="AlphaFoldDB" id="A0A8T1VY43"/>
<keyword evidence="2" id="KW-1185">Reference proteome</keyword>
<sequence length="125" mass="12863">MRTPVLALGIALAQAHSISVRSLAAGSSSAFGSDSDIARQLFDRHRAGGADDQVSLNAVPAAVTTRLRGLDVTFSDLPGLVQRAVLWDTGFGLSPGGDAVQYTMADIAVPKDAVSDAGCTFKNCS</sequence>
<protein>
    <submittedName>
        <fullName evidence="1">Uncharacterized protein</fullName>
    </submittedName>
</protein>
<reference evidence="1" key="1">
    <citation type="submission" date="2021-02" db="EMBL/GenBank/DDBJ databases">
        <authorList>
            <person name="Palmer J.M."/>
        </authorList>
    </citation>
    <scope>NUCLEOTIDE SEQUENCE</scope>
    <source>
        <strain evidence="1">SCRP734</strain>
    </source>
</reference>
<name>A0A8T1VY43_9STRA</name>
<comment type="caution">
    <text evidence="1">The sequence shown here is derived from an EMBL/GenBank/DDBJ whole genome shotgun (WGS) entry which is preliminary data.</text>
</comment>
<dbReference type="EMBL" id="JAGDFM010000137">
    <property type="protein sequence ID" value="KAG7384810.1"/>
    <property type="molecule type" value="Genomic_DNA"/>
</dbReference>
<organism evidence="1 2">
    <name type="scientific">Phytophthora pseudosyringae</name>
    <dbReference type="NCBI Taxonomy" id="221518"/>
    <lineage>
        <taxon>Eukaryota</taxon>
        <taxon>Sar</taxon>
        <taxon>Stramenopiles</taxon>
        <taxon>Oomycota</taxon>
        <taxon>Peronosporomycetes</taxon>
        <taxon>Peronosporales</taxon>
        <taxon>Peronosporaceae</taxon>
        <taxon>Phytophthora</taxon>
    </lineage>
</organism>
<gene>
    <name evidence="1" type="ORF">PHYPSEUDO_002196</name>
</gene>
<evidence type="ECO:0000313" key="2">
    <source>
        <dbReference type="Proteomes" id="UP000694044"/>
    </source>
</evidence>